<protein>
    <recommendedName>
        <fullName evidence="4">RRM domain-containing protein</fullName>
    </recommendedName>
</protein>
<name>A0A9P5CYX8_9HYPO</name>
<evidence type="ECO:0000313" key="3">
    <source>
        <dbReference type="Proteomes" id="UP000749293"/>
    </source>
</evidence>
<dbReference type="Proteomes" id="UP000749293">
    <property type="component" value="Unassembled WGS sequence"/>
</dbReference>
<reference evidence="2" key="1">
    <citation type="submission" date="2020-03" db="EMBL/GenBank/DDBJ databases">
        <title>Site-based positive gene gene selection in Geosmithia morbida across the United States reveals a broad range of putative effectors and factors for local host and environmental adapation.</title>
        <authorList>
            <person name="Onufrak A."/>
            <person name="Murdoch R.W."/>
            <person name="Gazis R."/>
            <person name="Huff M."/>
            <person name="Staton M."/>
            <person name="Klingeman W."/>
            <person name="Hadziabdic D."/>
        </authorList>
    </citation>
    <scope>NUCLEOTIDE SEQUENCE</scope>
    <source>
        <strain evidence="2">1262</strain>
    </source>
</reference>
<sequence length="641" mass="71417">MDSGAYAELQAQMLVKILKDQTGAGYNSSHNSIHASSTGSRGEKSPVAMPGSETASSYSGTEYATQPTGHHYPSGLGNGENFYQMHETAHDNKSHQQLEVTPIGDPDSDQAHQDIPIPAPGPGHSYSYSAPYASVLQLDGHEASEPQSRSAPQRHCKPYTDMQAVLAPTNPHGMSEPYGYGPRTAVVQQQVPPPPPLSFDLPLVHREPQASVGQDAFYPGQNMAVMQQQQHTPVPVPVSSMSSKLRGLLETPTGLPSFEVAMHQDNFPFVESCRQFKTINHGVIRIRNIPFSTSRAEIIAFLGRNSKMLNDVDEPVHIIMERITSKTMDAYVEFCTLEDAMKAVEKHVFHVNSGRAGRLGDRNVDVELSSQARLMHDLFPLATGVVWDGAAPQFKPHDGQYPWNNFKGFISEEEMIMLVKHVKVPHRSPFSKECPQRPYECLISTLKKFPWSFSDKITISQRRALFKATCDLSRLLLRSISRGDDAVYLNARLHHRLAGTAMSCPGFTPLMKDDLAWLLNLDSAGVCLYGQPFSAHGWRHQYGLAAKPGIPLDVIEWYICIIREQTYRDMMHRPVQERNGMVERSSDTDMHWGFFWAEVGYVSIMGVKFDRMTLAQAANAEFCAVERILQRALASNNNNVI</sequence>
<organism evidence="2 3">
    <name type="scientific">Geosmithia morbida</name>
    <dbReference type="NCBI Taxonomy" id="1094350"/>
    <lineage>
        <taxon>Eukaryota</taxon>
        <taxon>Fungi</taxon>
        <taxon>Dikarya</taxon>
        <taxon>Ascomycota</taxon>
        <taxon>Pezizomycotina</taxon>
        <taxon>Sordariomycetes</taxon>
        <taxon>Hypocreomycetidae</taxon>
        <taxon>Hypocreales</taxon>
        <taxon>Bionectriaceae</taxon>
        <taxon>Geosmithia</taxon>
    </lineage>
</organism>
<dbReference type="Gene3D" id="3.30.70.330">
    <property type="match status" value="1"/>
</dbReference>
<dbReference type="InterPro" id="IPR035979">
    <property type="entry name" value="RBD_domain_sf"/>
</dbReference>
<dbReference type="AlphaFoldDB" id="A0A9P5CYX8"/>
<dbReference type="SUPFAM" id="SSF54928">
    <property type="entry name" value="RNA-binding domain, RBD"/>
    <property type="match status" value="1"/>
</dbReference>
<evidence type="ECO:0000256" key="1">
    <source>
        <dbReference type="SAM" id="MobiDB-lite"/>
    </source>
</evidence>
<feature type="compositionally biased region" description="Polar residues" evidence="1">
    <location>
        <begin position="53"/>
        <end position="68"/>
    </location>
</feature>
<evidence type="ECO:0008006" key="4">
    <source>
        <dbReference type="Google" id="ProtNLM"/>
    </source>
</evidence>
<feature type="region of interest" description="Disordered" evidence="1">
    <location>
        <begin position="25"/>
        <end position="129"/>
    </location>
</feature>
<dbReference type="CDD" id="cd12254">
    <property type="entry name" value="RRM_hnRNPH_ESRPs_RBM12_like"/>
    <property type="match status" value="1"/>
</dbReference>
<feature type="compositionally biased region" description="Polar residues" evidence="1">
    <location>
        <begin position="25"/>
        <end position="40"/>
    </location>
</feature>
<accession>A0A9P5CYX8</accession>
<dbReference type="OrthoDB" id="336240at2759"/>
<keyword evidence="3" id="KW-1185">Reference proteome</keyword>
<gene>
    <name evidence="2" type="ORF">GMORB2_3555</name>
</gene>
<proteinExistence type="predicted"/>
<dbReference type="EMBL" id="JAANYQ010000020">
    <property type="protein sequence ID" value="KAF4119867.1"/>
    <property type="molecule type" value="Genomic_DNA"/>
</dbReference>
<evidence type="ECO:0000313" key="2">
    <source>
        <dbReference type="EMBL" id="KAF4119867.1"/>
    </source>
</evidence>
<feature type="compositionally biased region" description="Basic and acidic residues" evidence="1">
    <location>
        <begin position="87"/>
        <end position="96"/>
    </location>
</feature>
<dbReference type="GeneID" id="55969783"/>
<comment type="caution">
    <text evidence="2">The sequence shown here is derived from an EMBL/GenBank/DDBJ whole genome shotgun (WGS) entry which is preliminary data.</text>
</comment>
<dbReference type="GO" id="GO:0003676">
    <property type="term" value="F:nucleic acid binding"/>
    <property type="evidence" value="ECO:0007669"/>
    <property type="project" value="InterPro"/>
</dbReference>
<dbReference type="RefSeq" id="XP_035318519.1">
    <property type="nucleotide sequence ID" value="XM_035465531.1"/>
</dbReference>
<dbReference type="InterPro" id="IPR012677">
    <property type="entry name" value="Nucleotide-bd_a/b_plait_sf"/>
</dbReference>